<dbReference type="InterPro" id="IPR007359">
    <property type="entry name" value="SigmaE_reg_RseC_MucC"/>
</dbReference>
<keyword evidence="1" id="KW-1133">Transmembrane helix</keyword>
<organism evidence="2 3">
    <name type="scientific">Zymomonas mobilis subsp. pomaceae (strain ATCC 29192 / DSM 22645 / JCM 10191 / CCUG 17912 / NBRC 13757 / NCIMB 11200 / NRRL B-4491 / Barker I)</name>
    <dbReference type="NCBI Taxonomy" id="579138"/>
    <lineage>
        <taxon>Bacteria</taxon>
        <taxon>Pseudomonadati</taxon>
        <taxon>Pseudomonadota</taxon>
        <taxon>Alphaproteobacteria</taxon>
        <taxon>Sphingomonadales</taxon>
        <taxon>Zymomonadaceae</taxon>
        <taxon>Zymomonas</taxon>
    </lineage>
</organism>
<dbReference type="eggNOG" id="COG3086">
    <property type="taxonomic scope" value="Bacteria"/>
</dbReference>
<dbReference type="HOGENOM" id="CLU_124911_0_2_5"/>
<dbReference type="AlphaFoldDB" id="F8EUM6"/>
<proteinExistence type="predicted"/>
<dbReference type="KEGG" id="zmp:Zymop_1281"/>
<feature type="transmembrane region" description="Helical" evidence="1">
    <location>
        <begin position="100"/>
        <end position="121"/>
    </location>
</feature>
<dbReference type="Proteomes" id="UP000000491">
    <property type="component" value="Chromosome"/>
</dbReference>
<gene>
    <name evidence="2" type="ordered locus">Zymop_1281</name>
</gene>
<evidence type="ECO:0000256" key="1">
    <source>
        <dbReference type="SAM" id="Phobius"/>
    </source>
</evidence>
<dbReference type="RefSeq" id="WP_013934567.1">
    <property type="nucleotide sequence ID" value="NC_015709.1"/>
</dbReference>
<dbReference type="PANTHER" id="PTHR35867">
    <property type="entry name" value="PROTEIN RSEC"/>
    <property type="match status" value="1"/>
</dbReference>
<keyword evidence="1" id="KW-0812">Transmembrane</keyword>
<evidence type="ECO:0000313" key="3">
    <source>
        <dbReference type="Proteomes" id="UP000000491"/>
    </source>
</evidence>
<dbReference type="Pfam" id="PF04246">
    <property type="entry name" value="RseC_MucC"/>
    <property type="match status" value="1"/>
</dbReference>
<dbReference type="PIRSF" id="PIRSF004923">
    <property type="entry name" value="RseC"/>
    <property type="match status" value="1"/>
</dbReference>
<sequence>MSGDFSVLPVSLPDHLPEQPANDLESCAHVVALEGDVAWFEPDLPSGCAGCNHSVTCVSALTKQSPSEMRRFSLPNDQHFQMGEQIIVAVPAATLVKTALFSYGVPLLTLFIFALVAKYSFGAGDGGAALASLLGLVCGFFCVSLGNRYFAGTHHSKPHFVRRVADQPDE</sequence>
<dbReference type="PATRIC" id="fig|579138.3.peg.1358"/>
<evidence type="ECO:0000313" key="2">
    <source>
        <dbReference type="EMBL" id="AEI38172.1"/>
    </source>
</evidence>
<keyword evidence="1" id="KW-0472">Membrane</keyword>
<dbReference type="STRING" id="579138.Zymop_1281"/>
<dbReference type="PANTHER" id="PTHR35867:SF1">
    <property type="entry name" value="PROTEIN RSEC"/>
    <property type="match status" value="1"/>
</dbReference>
<feature type="transmembrane region" description="Helical" evidence="1">
    <location>
        <begin position="127"/>
        <end position="150"/>
    </location>
</feature>
<protein>
    <submittedName>
        <fullName evidence="2">Positive regulator of sigma E, RseC/MucC</fullName>
    </submittedName>
</protein>
<dbReference type="InterPro" id="IPR026268">
    <property type="entry name" value="RseC"/>
</dbReference>
<dbReference type="EMBL" id="CP002865">
    <property type="protein sequence ID" value="AEI38172.1"/>
    <property type="molecule type" value="Genomic_DNA"/>
</dbReference>
<accession>F8EUM6</accession>
<name>F8EUM6_ZYMMT</name>
<reference evidence="2 3" key="1">
    <citation type="journal article" date="2011" name="J. Bacteriol.">
        <title>Genome sequence of the ethanol-producing Zymomonas mobilis subsp. pomaceae lectotype strain ATCC 29192.</title>
        <authorList>
            <person name="Kouvelis V.N."/>
            <person name="Davenport K.W."/>
            <person name="Brettin T.S."/>
            <person name="Bruce D."/>
            <person name="Detter C."/>
            <person name="Han C.S."/>
            <person name="Nolan M."/>
            <person name="Tapia R."/>
            <person name="Damoulaki A."/>
            <person name="Kyrpides N.C."/>
            <person name="Typas M.A."/>
            <person name="Pappas K.M."/>
        </authorList>
    </citation>
    <scope>NUCLEOTIDE SEQUENCE [LARGE SCALE GENOMIC DNA]</scope>
    <source>
        <strain evidence="3">ATCC 29192 / DSM 22645 / JCM 10191 / CCUG 17912 / NBRC 13757 / NCIMB 11200 / NRRL B-4491 / Barker I</strain>
    </source>
</reference>